<sequence>MVYQDLYMKAALFYFAGFLGFWLCIWKITSYLPWRPLRWWITWIYFCVVLTPWQGTEPEVYYAPAIIVAAFDFLDLGMADALEILRPMIAAIVAGSVVIVFLAIILKIRQLKRNDEPDADSDPEANGAG</sequence>
<proteinExistence type="predicted"/>
<evidence type="ECO:0000313" key="3">
    <source>
        <dbReference type="Proteomes" id="UP000295793"/>
    </source>
</evidence>
<dbReference type="AlphaFoldDB" id="A0A4R3I9J1"/>
<feature type="transmembrane region" description="Helical" evidence="1">
    <location>
        <begin position="84"/>
        <end position="106"/>
    </location>
</feature>
<dbReference type="RefSeq" id="WP_132700835.1">
    <property type="nucleotide sequence ID" value="NZ_SLZR01000004.1"/>
</dbReference>
<keyword evidence="3" id="KW-1185">Reference proteome</keyword>
<keyword evidence="1" id="KW-0812">Transmembrane</keyword>
<gene>
    <name evidence="2" type="ORF">BCF53_104154</name>
</gene>
<dbReference type="Proteomes" id="UP000295793">
    <property type="component" value="Unassembled WGS sequence"/>
</dbReference>
<name>A0A4R3I9J1_9GAMM</name>
<comment type="caution">
    <text evidence="2">The sequence shown here is derived from an EMBL/GenBank/DDBJ whole genome shotgun (WGS) entry which is preliminary data.</text>
</comment>
<dbReference type="OrthoDB" id="6197862at2"/>
<evidence type="ECO:0000313" key="2">
    <source>
        <dbReference type="EMBL" id="TCS42050.1"/>
    </source>
</evidence>
<protein>
    <submittedName>
        <fullName evidence="2">Uncharacterized protein</fullName>
    </submittedName>
</protein>
<keyword evidence="1" id="KW-1133">Transmembrane helix</keyword>
<feature type="transmembrane region" description="Helical" evidence="1">
    <location>
        <begin position="6"/>
        <end position="25"/>
    </location>
</feature>
<organism evidence="2 3">
    <name type="scientific">Reinekea marinisedimentorum</name>
    <dbReference type="NCBI Taxonomy" id="230495"/>
    <lineage>
        <taxon>Bacteria</taxon>
        <taxon>Pseudomonadati</taxon>
        <taxon>Pseudomonadota</taxon>
        <taxon>Gammaproteobacteria</taxon>
        <taxon>Oceanospirillales</taxon>
        <taxon>Saccharospirillaceae</taxon>
        <taxon>Reinekea</taxon>
    </lineage>
</organism>
<accession>A0A4R3I9J1</accession>
<reference evidence="2 3" key="1">
    <citation type="submission" date="2019-03" db="EMBL/GenBank/DDBJ databases">
        <title>Genomic Encyclopedia of Archaeal and Bacterial Type Strains, Phase II (KMG-II): from individual species to whole genera.</title>
        <authorList>
            <person name="Goeker M."/>
        </authorList>
    </citation>
    <scope>NUCLEOTIDE SEQUENCE [LARGE SCALE GENOMIC DNA]</scope>
    <source>
        <strain evidence="2 3">DSM 15388</strain>
    </source>
</reference>
<feature type="transmembrane region" description="Helical" evidence="1">
    <location>
        <begin position="37"/>
        <end position="55"/>
    </location>
</feature>
<keyword evidence="1" id="KW-0472">Membrane</keyword>
<dbReference type="EMBL" id="SLZR01000004">
    <property type="protein sequence ID" value="TCS42050.1"/>
    <property type="molecule type" value="Genomic_DNA"/>
</dbReference>
<evidence type="ECO:0000256" key="1">
    <source>
        <dbReference type="SAM" id="Phobius"/>
    </source>
</evidence>